<feature type="transmembrane region" description="Helical" evidence="12">
    <location>
        <begin position="477"/>
        <end position="496"/>
    </location>
</feature>
<comment type="similarity">
    <text evidence="2">Belongs to the ABC transporter superfamily.</text>
</comment>
<keyword evidence="10 12" id="KW-0472">Membrane</keyword>
<evidence type="ECO:0000313" key="14">
    <source>
        <dbReference type="EMBL" id="MDI3406712.1"/>
    </source>
</evidence>
<feature type="transmembrane region" description="Helical" evidence="12">
    <location>
        <begin position="578"/>
        <end position="594"/>
    </location>
</feature>
<evidence type="ECO:0000313" key="15">
    <source>
        <dbReference type="Proteomes" id="UP001223978"/>
    </source>
</evidence>
<keyword evidence="8" id="KW-0029">Amino-acid transport</keyword>
<dbReference type="SMART" id="SM00382">
    <property type="entry name" value="AAA"/>
    <property type="match status" value="1"/>
</dbReference>
<keyword evidence="5 12" id="KW-0812">Transmembrane</keyword>
<dbReference type="InterPro" id="IPR027417">
    <property type="entry name" value="P-loop_NTPase"/>
</dbReference>
<evidence type="ECO:0000256" key="4">
    <source>
        <dbReference type="ARBA" id="ARBA00022475"/>
    </source>
</evidence>
<accession>A0ABT6SET7</accession>
<keyword evidence="9 12" id="KW-1133">Transmembrane helix</keyword>
<dbReference type="Gene3D" id="3.40.50.300">
    <property type="entry name" value="P-loop containing nucleotide triphosphate hydrolases"/>
    <property type="match status" value="1"/>
</dbReference>
<feature type="compositionally biased region" description="Low complexity" evidence="11">
    <location>
        <begin position="660"/>
        <end position="700"/>
    </location>
</feature>
<evidence type="ECO:0000256" key="10">
    <source>
        <dbReference type="ARBA" id="ARBA00023136"/>
    </source>
</evidence>
<organism evidence="14 15">
    <name type="scientific">Streptomyces cavernicola</name>
    <dbReference type="NCBI Taxonomy" id="3043613"/>
    <lineage>
        <taxon>Bacteria</taxon>
        <taxon>Bacillati</taxon>
        <taxon>Actinomycetota</taxon>
        <taxon>Actinomycetes</taxon>
        <taxon>Kitasatosporales</taxon>
        <taxon>Streptomycetaceae</taxon>
        <taxon>Streptomyces</taxon>
    </lineage>
</organism>
<name>A0ABT6SET7_9ACTN</name>
<feature type="transmembrane region" description="Helical" evidence="12">
    <location>
        <begin position="527"/>
        <end position="547"/>
    </location>
</feature>
<feature type="transmembrane region" description="Helical" evidence="12">
    <location>
        <begin position="97"/>
        <end position="115"/>
    </location>
</feature>
<proteinExistence type="inferred from homology"/>
<dbReference type="SUPFAM" id="SSF52540">
    <property type="entry name" value="P-loop containing nucleoside triphosphate hydrolases"/>
    <property type="match status" value="1"/>
</dbReference>
<comment type="subcellular location">
    <subcellularLocation>
        <location evidence="1">Cell membrane</location>
        <topology evidence="1">Multi-pass membrane protein</topology>
    </subcellularLocation>
</comment>
<dbReference type="CDD" id="cd06582">
    <property type="entry name" value="TM_PBP1_LivH_like"/>
    <property type="match status" value="1"/>
</dbReference>
<feature type="transmembrane region" description="Helical" evidence="12">
    <location>
        <begin position="328"/>
        <end position="346"/>
    </location>
</feature>
<gene>
    <name evidence="14" type="ORF">QIS96_23235</name>
</gene>
<keyword evidence="6" id="KW-0547">Nucleotide-binding</keyword>
<evidence type="ECO:0000256" key="6">
    <source>
        <dbReference type="ARBA" id="ARBA00022741"/>
    </source>
</evidence>
<evidence type="ECO:0000256" key="3">
    <source>
        <dbReference type="ARBA" id="ARBA00022448"/>
    </source>
</evidence>
<dbReference type="RefSeq" id="WP_282544633.1">
    <property type="nucleotide sequence ID" value="NZ_JASCIQ010000025.1"/>
</dbReference>
<dbReference type="EMBL" id="JASCIQ010000025">
    <property type="protein sequence ID" value="MDI3406712.1"/>
    <property type="molecule type" value="Genomic_DNA"/>
</dbReference>
<dbReference type="InterPro" id="IPR003593">
    <property type="entry name" value="AAA+_ATPase"/>
</dbReference>
<protein>
    <submittedName>
        <fullName evidence="14">ATP-binding cassette domain-containing protein</fullName>
    </submittedName>
</protein>
<feature type="transmembrane region" description="Helical" evidence="12">
    <location>
        <begin position="282"/>
        <end position="300"/>
    </location>
</feature>
<evidence type="ECO:0000259" key="13">
    <source>
        <dbReference type="PROSITE" id="PS50893"/>
    </source>
</evidence>
<sequence length="973" mass="100722">MADLLGFVLSGLVSGALYALLATGLVLSYSASGLFNFAHGATAYLCALAFHELHSGFGWPAVPTALLLVCVIAPGLGWGLDRLMFRKLAKVGETAQIVATIGLLVALPALGLWIVELLERAGAPVKPAENQFGLPGVGPSPAESWQLMDGVGVDSDQLITWVTTAVVAAGLWLLLRHTPLGLRLRAVVDNRSLVELRGMSADRLSSVAWMLSSALAGLAGVLATPLLGLSAHDFTLFLFVSATAAVLGRFASIPLAFAGGLALGVLQNLVAGYASFADDITGFRTAVPFLILFAGLLLMARRQRTAGTAAVDAPPLDHLNGASWQRRWGPWAVAALLLGVAFYTVTTPFWSGILAQGLAISLVFLSFTVVTGLGAMVSLAQATFVTGAALVAGLLMSQGWPFLGAALVGTCAAALLGAVVALPALRLGGRSLALATLALAFLADQVLFQTGWLRNGDTGWEIPRPILGPIDLGDDRALGVALLVLVTAVVAALSALRNSPTGRAMLAVRSAPAAAMASGVSVVRTKLLLFTLSAGLAGFGGVMYASYNTRITATDFTAMTGLVWLAVVVAAGVRRPQYAVVAGLVFALVPHLMADYVTESVHLPVILFGLAGLALANDPDGYAAAVAVRRFRRRASSSPDPPLPEVLSGQLPGAAPPDPLSGAAAPGPRLGAPPRTPYRASRSSSNAGRASFSGARGTARPAPTAQQPNNDRGAGRSPEAPQAFGKGRGGEKTALVLHDLHAGYDGAPVLHGVDLALRAGEILALLGPNGAGKTTTCRVAAGLLAPRTGQVHAAGRDVTRQSPVHRSREGILLAPEGRGIFPALTIDENLALHLPNRTDRDAVYERFPALAARRTVGAGSLSCGEQQLLALAPLLQRPPKVLIADEPSLGLAPRVVDEVFRLLTELRDAGTALLLVEEKAAEILGVADRVAYLAQGRISWCGPRAEVEADRLTEAYLGIATHTSATRTEVSGP</sequence>
<dbReference type="PANTHER" id="PTHR43820">
    <property type="entry name" value="HIGH-AFFINITY BRANCHED-CHAIN AMINO ACID TRANSPORT ATP-BINDING PROTEIN LIVF"/>
    <property type="match status" value="1"/>
</dbReference>
<keyword evidence="3" id="KW-0813">Transport</keyword>
<evidence type="ECO:0000256" key="1">
    <source>
        <dbReference type="ARBA" id="ARBA00004651"/>
    </source>
</evidence>
<dbReference type="InterPro" id="IPR001851">
    <property type="entry name" value="ABC_transp_permease"/>
</dbReference>
<feature type="transmembrane region" description="Helical" evidence="12">
    <location>
        <begin position="207"/>
        <end position="228"/>
    </location>
</feature>
<feature type="transmembrane region" description="Helical" evidence="12">
    <location>
        <begin position="553"/>
        <end position="571"/>
    </location>
</feature>
<evidence type="ECO:0000256" key="5">
    <source>
        <dbReference type="ARBA" id="ARBA00022692"/>
    </source>
</evidence>
<evidence type="ECO:0000256" key="11">
    <source>
        <dbReference type="SAM" id="MobiDB-lite"/>
    </source>
</evidence>
<dbReference type="PROSITE" id="PS50893">
    <property type="entry name" value="ABC_TRANSPORTER_2"/>
    <property type="match status" value="1"/>
</dbReference>
<feature type="transmembrane region" description="Helical" evidence="12">
    <location>
        <begin position="432"/>
        <end position="453"/>
    </location>
</feature>
<feature type="transmembrane region" description="Helical" evidence="12">
    <location>
        <begin position="6"/>
        <end position="27"/>
    </location>
</feature>
<dbReference type="CDD" id="cd06581">
    <property type="entry name" value="TM_PBP1_LivM_like"/>
    <property type="match status" value="1"/>
</dbReference>
<dbReference type="Pfam" id="PF02653">
    <property type="entry name" value="BPD_transp_2"/>
    <property type="match status" value="2"/>
</dbReference>
<feature type="transmembrane region" description="Helical" evidence="12">
    <location>
        <begin position="258"/>
        <end position="276"/>
    </location>
</feature>
<evidence type="ECO:0000256" key="9">
    <source>
        <dbReference type="ARBA" id="ARBA00022989"/>
    </source>
</evidence>
<dbReference type="InterPro" id="IPR003439">
    <property type="entry name" value="ABC_transporter-like_ATP-bd"/>
</dbReference>
<feature type="transmembrane region" description="Helical" evidence="12">
    <location>
        <begin position="402"/>
        <end position="425"/>
    </location>
</feature>
<keyword evidence="7 14" id="KW-0067">ATP-binding</keyword>
<dbReference type="Pfam" id="PF00005">
    <property type="entry name" value="ABC_tran"/>
    <property type="match status" value="1"/>
</dbReference>
<reference evidence="14 15" key="1">
    <citation type="submission" date="2023-05" db="EMBL/GenBank/DDBJ databases">
        <title>Draft genome sequence of Streptomyces sp. B-S-A6 isolated from a cave soil in Thailand.</title>
        <authorList>
            <person name="Chamroensaksri N."/>
            <person name="Muangham S."/>
        </authorList>
    </citation>
    <scope>NUCLEOTIDE SEQUENCE [LARGE SCALE GENOMIC DNA]</scope>
    <source>
        <strain evidence="14 15">B-S-A6</strain>
    </source>
</reference>
<dbReference type="InterPro" id="IPR052156">
    <property type="entry name" value="BCAA_Transport_ATP-bd_LivF"/>
</dbReference>
<comment type="caution">
    <text evidence="14">The sequence shown here is derived from an EMBL/GenBank/DDBJ whole genome shotgun (WGS) entry which is preliminary data.</text>
</comment>
<feature type="region of interest" description="Disordered" evidence="11">
    <location>
        <begin position="633"/>
        <end position="729"/>
    </location>
</feature>
<feature type="transmembrane region" description="Helical" evidence="12">
    <location>
        <begin position="57"/>
        <end position="76"/>
    </location>
</feature>
<dbReference type="GO" id="GO:0005524">
    <property type="term" value="F:ATP binding"/>
    <property type="evidence" value="ECO:0007669"/>
    <property type="project" value="UniProtKB-KW"/>
</dbReference>
<dbReference type="InterPro" id="IPR043428">
    <property type="entry name" value="LivM-like"/>
</dbReference>
<evidence type="ECO:0000256" key="8">
    <source>
        <dbReference type="ARBA" id="ARBA00022970"/>
    </source>
</evidence>
<evidence type="ECO:0000256" key="7">
    <source>
        <dbReference type="ARBA" id="ARBA00022840"/>
    </source>
</evidence>
<keyword evidence="15" id="KW-1185">Reference proteome</keyword>
<dbReference type="PANTHER" id="PTHR43820:SF4">
    <property type="entry name" value="HIGH-AFFINITY BRANCHED-CHAIN AMINO ACID TRANSPORT ATP-BINDING PROTEIN LIVF"/>
    <property type="match status" value="1"/>
</dbReference>
<dbReference type="Proteomes" id="UP001223978">
    <property type="component" value="Unassembled WGS sequence"/>
</dbReference>
<evidence type="ECO:0000256" key="2">
    <source>
        <dbReference type="ARBA" id="ARBA00005417"/>
    </source>
</evidence>
<evidence type="ECO:0000256" key="12">
    <source>
        <dbReference type="SAM" id="Phobius"/>
    </source>
</evidence>
<feature type="domain" description="ABC transporter" evidence="13">
    <location>
        <begin position="735"/>
        <end position="960"/>
    </location>
</feature>
<feature type="transmembrane region" description="Helical" evidence="12">
    <location>
        <begin position="158"/>
        <end position="175"/>
    </location>
</feature>
<keyword evidence="4" id="KW-1003">Cell membrane</keyword>